<proteinExistence type="predicted"/>
<feature type="transmembrane region" description="Helical" evidence="1">
    <location>
        <begin position="12"/>
        <end position="29"/>
    </location>
</feature>
<name>A0A2W5BI12_9BACT</name>
<protein>
    <submittedName>
        <fullName evidence="2">Uncharacterized protein</fullName>
    </submittedName>
</protein>
<gene>
    <name evidence="2" type="ORF">DI626_09905</name>
</gene>
<keyword evidence="1" id="KW-1133">Transmembrane helix</keyword>
<evidence type="ECO:0000256" key="1">
    <source>
        <dbReference type="SAM" id="Phobius"/>
    </source>
</evidence>
<dbReference type="AlphaFoldDB" id="A0A2W5BI12"/>
<reference evidence="2 3" key="1">
    <citation type="submission" date="2017-08" db="EMBL/GenBank/DDBJ databases">
        <title>Infants hospitalized years apart are colonized by the same room-sourced microbial strains.</title>
        <authorList>
            <person name="Brooks B."/>
            <person name="Olm M.R."/>
            <person name="Firek B.A."/>
            <person name="Baker R."/>
            <person name="Thomas B.C."/>
            <person name="Morowitz M.J."/>
            <person name="Banfield J.F."/>
        </authorList>
    </citation>
    <scope>NUCLEOTIDE SEQUENCE [LARGE SCALE GENOMIC DNA]</scope>
    <source>
        <strain evidence="2">S2_018_000_R2_104</strain>
    </source>
</reference>
<dbReference type="EMBL" id="QFNK01000251">
    <property type="protein sequence ID" value="PZO82661.1"/>
    <property type="molecule type" value="Genomic_DNA"/>
</dbReference>
<evidence type="ECO:0000313" key="3">
    <source>
        <dbReference type="Proteomes" id="UP000249557"/>
    </source>
</evidence>
<sequence>MMKRAAANTPYAAYLVLCIVLCLNIVFWLKTRTLSLEWNNVPPVPSSAAKAGLPGLGDDQAAYRMYGYTLQNLGNTGG</sequence>
<evidence type="ECO:0000313" key="2">
    <source>
        <dbReference type="EMBL" id="PZO82661.1"/>
    </source>
</evidence>
<feature type="non-terminal residue" evidence="2">
    <location>
        <position position="78"/>
    </location>
</feature>
<keyword evidence="1" id="KW-0472">Membrane</keyword>
<dbReference type="Proteomes" id="UP000249557">
    <property type="component" value="Unassembled WGS sequence"/>
</dbReference>
<organism evidence="2 3">
    <name type="scientific">Micavibrio aeruginosavorus</name>
    <dbReference type="NCBI Taxonomy" id="349221"/>
    <lineage>
        <taxon>Bacteria</taxon>
        <taxon>Pseudomonadati</taxon>
        <taxon>Bdellovibrionota</taxon>
        <taxon>Bdellovibrionia</taxon>
        <taxon>Bdellovibrionales</taxon>
        <taxon>Pseudobdellovibrionaceae</taxon>
        <taxon>Micavibrio</taxon>
    </lineage>
</organism>
<keyword evidence="1" id="KW-0812">Transmembrane</keyword>
<accession>A0A2W5BI12</accession>
<comment type="caution">
    <text evidence="2">The sequence shown here is derived from an EMBL/GenBank/DDBJ whole genome shotgun (WGS) entry which is preliminary data.</text>
</comment>